<dbReference type="EMBL" id="VWXL01000104">
    <property type="protein sequence ID" value="MVB12813.1"/>
    <property type="molecule type" value="Genomic_DNA"/>
</dbReference>
<protein>
    <submittedName>
        <fullName evidence="9">Aromatic amino acid transport protein AroP</fullName>
    </submittedName>
</protein>
<feature type="transmembrane region" description="Helical" evidence="7">
    <location>
        <begin position="50"/>
        <end position="72"/>
    </location>
</feature>
<dbReference type="Pfam" id="PF00324">
    <property type="entry name" value="AA_permease"/>
    <property type="match status" value="1"/>
</dbReference>
<comment type="subcellular location">
    <subcellularLocation>
        <location evidence="1">Membrane</location>
        <topology evidence="1">Multi-pass membrane protein</topology>
    </subcellularLocation>
</comment>
<evidence type="ECO:0000313" key="10">
    <source>
        <dbReference type="Proteomes" id="UP000469440"/>
    </source>
</evidence>
<dbReference type="GO" id="GO:0006865">
    <property type="term" value="P:amino acid transport"/>
    <property type="evidence" value="ECO:0007669"/>
    <property type="project" value="UniProtKB-KW"/>
</dbReference>
<feature type="transmembrane region" description="Helical" evidence="7">
    <location>
        <begin position="337"/>
        <end position="356"/>
    </location>
</feature>
<dbReference type="PANTHER" id="PTHR43495">
    <property type="entry name" value="GABA PERMEASE"/>
    <property type="match status" value="1"/>
</dbReference>
<keyword evidence="2" id="KW-0813">Transport</keyword>
<dbReference type="RefSeq" id="WP_156991377.1">
    <property type="nucleotide sequence ID" value="NZ_VWXL01000104.1"/>
</dbReference>
<keyword evidence="6 7" id="KW-0472">Membrane</keyword>
<evidence type="ECO:0000256" key="7">
    <source>
        <dbReference type="SAM" id="Phobius"/>
    </source>
</evidence>
<evidence type="ECO:0000256" key="5">
    <source>
        <dbReference type="ARBA" id="ARBA00022989"/>
    </source>
</evidence>
<feature type="transmembrane region" description="Helical" evidence="7">
    <location>
        <begin position="405"/>
        <end position="422"/>
    </location>
</feature>
<keyword evidence="3 7" id="KW-0812">Transmembrane</keyword>
<dbReference type="PIRSF" id="PIRSF006060">
    <property type="entry name" value="AA_transporter"/>
    <property type="match status" value="1"/>
</dbReference>
<keyword evidence="10" id="KW-1185">Reference proteome</keyword>
<dbReference type="OrthoDB" id="9780162at2"/>
<accession>A0A6N8I5M0</accession>
<feature type="transmembrane region" description="Helical" evidence="7">
    <location>
        <begin position="428"/>
        <end position="447"/>
    </location>
</feature>
<feature type="transmembrane region" description="Helical" evidence="7">
    <location>
        <begin position="204"/>
        <end position="226"/>
    </location>
</feature>
<dbReference type="AlphaFoldDB" id="A0A6N8I5M0"/>
<organism evidence="9 10">
    <name type="scientific">Caproicibacter fermentans</name>
    <dbReference type="NCBI Taxonomy" id="2576756"/>
    <lineage>
        <taxon>Bacteria</taxon>
        <taxon>Bacillati</taxon>
        <taxon>Bacillota</taxon>
        <taxon>Clostridia</taxon>
        <taxon>Eubacteriales</taxon>
        <taxon>Acutalibacteraceae</taxon>
        <taxon>Caproicibacter</taxon>
    </lineage>
</organism>
<feature type="transmembrane region" description="Helical" evidence="7">
    <location>
        <begin position="238"/>
        <end position="263"/>
    </location>
</feature>
<evidence type="ECO:0000313" key="9">
    <source>
        <dbReference type="EMBL" id="MVB12813.1"/>
    </source>
</evidence>
<feature type="transmembrane region" description="Helical" evidence="7">
    <location>
        <begin position="21"/>
        <end position="44"/>
    </location>
</feature>
<feature type="transmembrane region" description="Helical" evidence="7">
    <location>
        <begin position="130"/>
        <end position="148"/>
    </location>
</feature>
<dbReference type="InterPro" id="IPR004841">
    <property type="entry name" value="AA-permease/SLC12A_dom"/>
</dbReference>
<dbReference type="GO" id="GO:0055085">
    <property type="term" value="P:transmembrane transport"/>
    <property type="evidence" value="ECO:0007669"/>
    <property type="project" value="InterPro"/>
</dbReference>
<comment type="caution">
    <text evidence="9">The sequence shown here is derived from an EMBL/GenBank/DDBJ whole genome shotgun (WGS) entry which is preliminary data.</text>
</comment>
<evidence type="ECO:0000256" key="6">
    <source>
        <dbReference type="ARBA" id="ARBA00023136"/>
    </source>
</evidence>
<dbReference type="GO" id="GO:0016020">
    <property type="term" value="C:membrane"/>
    <property type="evidence" value="ECO:0007669"/>
    <property type="project" value="UniProtKB-SubCell"/>
</dbReference>
<keyword evidence="4" id="KW-0029">Amino-acid transport</keyword>
<feature type="transmembrane region" description="Helical" evidence="7">
    <location>
        <begin position="283"/>
        <end position="306"/>
    </location>
</feature>
<evidence type="ECO:0000256" key="1">
    <source>
        <dbReference type="ARBA" id="ARBA00004141"/>
    </source>
</evidence>
<proteinExistence type="predicted"/>
<dbReference type="Proteomes" id="UP000469440">
    <property type="component" value="Unassembled WGS sequence"/>
</dbReference>
<dbReference type="Gene3D" id="1.20.1740.10">
    <property type="entry name" value="Amino acid/polyamine transporter I"/>
    <property type="match status" value="1"/>
</dbReference>
<feature type="transmembrane region" description="Helical" evidence="7">
    <location>
        <begin position="362"/>
        <end position="385"/>
    </location>
</feature>
<feature type="domain" description="Amino acid permease/ SLC12A" evidence="8">
    <location>
        <begin position="27"/>
        <end position="421"/>
    </location>
</feature>
<feature type="transmembrane region" description="Helical" evidence="7">
    <location>
        <begin position="160"/>
        <end position="184"/>
    </location>
</feature>
<evidence type="ECO:0000256" key="4">
    <source>
        <dbReference type="ARBA" id="ARBA00022970"/>
    </source>
</evidence>
<feature type="transmembrane region" description="Helical" evidence="7">
    <location>
        <begin position="93"/>
        <end position="124"/>
    </location>
</feature>
<evidence type="ECO:0000259" key="8">
    <source>
        <dbReference type="Pfam" id="PF00324"/>
    </source>
</evidence>
<keyword evidence="5 7" id="KW-1133">Transmembrane helix</keyword>
<dbReference type="PANTHER" id="PTHR43495:SF5">
    <property type="entry name" value="GAMMA-AMINOBUTYRIC ACID PERMEASE"/>
    <property type="match status" value="1"/>
</dbReference>
<sequence>MQSVKNSNRNTGPQEKKLNTYSLAGLGVGGIIGSGFFLGSAISIRQAGPSVILSFLLSGLVVSQVLGAITSISINRPVTGSFKVYAEQFLGKYAGFTMGWVLYISNLLAIGSEAVAAGIFIRFWVPKVSVAVSAFSITVLVILINRLNTNQFSLVESGMAVLKISALLFFIIAAIRFIAANGIAVKSNPFSSLQAFLPNGISGFFQSMLIAVFSYAGISTVAMATAKVKKPEKEIPAATILMMASIILFYAAAMFLIICTVNWRAVNTGISPLVQALSAIGLGWASAIINAAIFIAAVSVMLGTYFGSVQILLSLSDAGEAPKAFGKTNRKSFFRNAWLLTGVLSLCVVGLSFLLSSKLFNYLISACSYFSFFSWTINLIIFLLWLKRRRPEEQFTSPMILGKGGAYMSLAVIAVLIFFSLGVGDYRIGFFTAAALILLISMCYLFYQKERKHSR</sequence>
<name>A0A6N8I5M0_9FIRM</name>
<gene>
    <name evidence="9" type="primary">aroP</name>
    <name evidence="9" type="ORF">CAFE_35590</name>
</gene>
<evidence type="ECO:0000256" key="3">
    <source>
        <dbReference type="ARBA" id="ARBA00022692"/>
    </source>
</evidence>
<reference evidence="9 10" key="1">
    <citation type="submission" date="2019-09" db="EMBL/GenBank/DDBJ databases">
        <title>Genome sequence of Clostridium sp. EA1.</title>
        <authorList>
            <person name="Poehlein A."/>
            <person name="Bengelsdorf F.R."/>
            <person name="Daniel R."/>
        </authorList>
    </citation>
    <scope>NUCLEOTIDE SEQUENCE [LARGE SCALE GENOMIC DNA]</scope>
    <source>
        <strain evidence="9 10">EA1</strain>
    </source>
</reference>
<evidence type="ECO:0000256" key="2">
    <source>
        <dbReference type="ARBA" id="ARBA00022448"/>
    </source>
</evidence>